<evidence type="ECO:0000313" key="2">
    <source>
        <dbReference type="Proteomes" id="UP000324222"/>
    </source>
</evidence>
<proteinExistence type="predicted"/>
<reference evidence="1 2" key="1">
    <citation type="submission" date="2019-05" db="EMBL/GenBank/DDBJ databases">
        <title>Another draft genome of Portunus trituberculatus and its Hox gene families provides insights of decapod evolution.</title>
        <authorList>
            <person name="Jeong J.-H."/>
            <person name="Song I."/>
            <person name="Kim S."/>
            <person name="Choi T."/>
            <person name="Kim D."/>
            <person name="Ryu S."/>
            <person name="Kim W."/>
        </authorList>
    </citation>
    <scope>NUCLEOTIDE SEQUENCE [LARGE SCALE GENOMIC DNA]</scope>
    <source>
        <tissue evidence="1">Muscle</tissue>
    </source>
</reference>
<gene>
    <name evidence="1" type="ORF">E2C01_082639</name>
</gene>
<accession>A0A5B7J1D6</accession>
<name>A0A5B7J1D6_PORTR</name>
<sequence length="87" mass="10187">MWEKKEKRELVAGSGDRKFGEIRRCTQNEYQAFYIKRFYYILIRNGNPHLTEEDTRHSSSLSTLTSHRQTLPSLSEANTFVFSLIAS</sequence>
<dbReference type="EMBL" id="VSRR010075521">
    <property type="protein sequence ID" value="MPC87766.1"/>
    <property type="molecule type" value="Genomic_DNA"/>
</dbReference>
<dbReference type="Proteomes" id="UP000324222">
    <property type="component" value="Unassembled WGS sequence"/>
</dbReference>
<comment type="caution">
    <text evidence="1">The sequence shown here is derived from an EMBL/GenBank/DDBJ whole genome shotgun (WGS) entry which is preliminary data.</text>
</comment>
<protein>
    <submittedName>
        <fullName evidence="1">Uncharacterized protein</fullName>
    </submittedName>
</protein>
<evidence type="ECO:0000313" key="1">
    <source>
        <dbReference type="EMBL" id="MPC87766.1"/>
    </source>
</evidence>
<dbReference type="AlphaFoldDB" id="A0A5B7J1D6"/>
<organism evidence="1 2">
    <name type="scientific">Portunus trituberculatus</name>
    <name type="common">Swimming crab</name>
    <name type="synonym">Neptunus trituberculatus</name>
    <dbReference type="NCBI Taxonomy" id="210409"/>
    <lineage>
        <taxon>Eukaryota</taxon>
        <taxon>Metazoa</taxon>
        <taxon>Ecdysozoa</taxon>
        <taxon>Arthropoda</taxon>
        <taxon>Crustacea</taxon>
        <taxon>Multicrustacea</taxon>
        <taxon>Malacostraca</taxon>
        <taxon>Eumalacostraca</taxon>
        <taxon>Eucarida</taxon>
        <taxon>Decapoda</taxon>
        <taxon>Pleocyemata</taxon>
        <taxon>Brachyura</taxon>
        <taxon>Eubrachyura</taxon>
        <taxon>Portunoidea</taxon>
        <taxon>Portunidae</taxon>
        <taxon>Portuninae</taxon>
        <taxon>Portunus</taxon>
    </lineage>
</organism>
<keyword evidence="2" id="KW-1185">Reference proteome</keyword>